<dbReference type="HOGENOM" id="CLU_3097148_0_0_11"/>
<geneLocation type="plasmid" evidence="1 2">
    <name>pCM2</name>
</geneLocation>
<evidence type="ECO:0000313" key="1">
    <source>
        <dbReference type="EMBL" id="CAM98529.1"/>
    </source>
</evidence>
<keyword evidence="1" id="KW-0614">Plasmid</keyword>
<organism evidence="1 2">
    <name type="scientific">Clavibacter michiganensis subsp. michiganensis (strain NCPPB 382)</name>
    <dbReference type="NCBI Taxonomy" id="443906"/>
    <lineage>
        <taxon>Bacteria</taxon>
        <taxon>Bacillati</taxon>
        <taxon>Actinomycetota</taxon>
        <taxon>Actinomycetes</taxon>
        <taxon>Micrococcales</taxon>
        <taxon>Microbacteriaceae</taxon>
        <taxon>Clavibacter</taxon>
    </lineage>
</organism>
<keyword evidence="2" id="KW-1185">Reference proteome</keyword>
<name>A5CLQ8_CLAM3</name>
<dbReference type="EMBL" id="AM711866">
    <property type="protein sequence ID" value="CAM98529.1"/>
    <property type="molecule type" value="Genomic_DNA"/>
</dbReference>
<accession>A5CLQ8</accession>
<reference evidence="1 2" key="1">
    <citation type="journal article" date="2008" name="J. Bacteriol.">
        <title>The genome sequence of the tomato-pathogenic actinomycete Clavibacter michiganensis subsp. michiganensis NCPPB382 reveals a large island involved in pathogenicity.</title>
        <authorList>
            <person name="Gartemann K.H."/>
            <person name="Abt B."/>
            <person name="Bekel T."/>
            <person name="Burger A."/>
            <person name="Engemann J."/>
            <person name="Flugel M."/>
            <person name="Gaigalat L."/>
            <person name="Goesmann A."/>
            <person name="Grafen I."/>
            <person name="Kalinowski J."/>
            <person name="Kaup O."/>
            <person name="Kirchner O."/>
            <person name="Krause L."/>
            <person name="Linke B."/>
            <person name="McHardy A."/>
            <person name="Meyer F."/>
            <person name="Pohle S."/>
            <person name="Ruckert C."/>
            <person name="Schneiker S."/>
            <person name="Zellermann E.M."/>
            <person name="Puhler A."/>
            <person name="Eichenlaub R."/>
            <person name="Kaiser O."/>
            <person name="Bartels D."/>
        </authorList>
    </citation>
    <scope>NUCLEOTIDE SEQUENCE [LARGE SCALE GENOMIC DNA]</scope>
    <source>
        <strain evidence="1 2">NCPPB 382</strain>
        <plasmid evidence="1">pCM2</plasmid>
    </source>
</reference>
<gene>
    <name evidence="1" type="ordered locus">pCM2_0045</name>
</gene>
<dbReference type="RefSeq" id="WP_011931195.1">
    <property type="nucleotide sequence ID" value="NC_009479.1"/>
</dbReference>
<dbReference type="KEGG" id="cmi:pCM2_0045"/>
<sequence length="51" mass="5534">MLNVIARDVIADIDMARTIPFPSAPVHDLATPDGHGTFYGRVYCSWAAVMA</sequence>
<protein>
    <submittedName>
        <fullName evidence="1">Uncharacterized protein</fullName>
    </submittedName>
</protein>
<proteinExistence type="predicted"/>
<dbReference type="Proteomes" id="UP000001564">
    <property type="component" value="Plasmid pCM2"/>
</dbReference>
<dbReference type="AlphaFoldDB" id="A5CLQ8"/>
<evidence type="ECO:0000313" key="2">
    <source>
        <dbReference type="Proteomes" id="UP000001564"/>
    </source>
</evidence>